<dbReference type="PANTHER" id="PTHR43855:SF1">
    <property type="entry name" value="THIOSULFATE SULFURTRANSFERASE"/>
    <property type="match status" value="1"/>
</dbReference>
<evidence type="ECO:0000256" key="1">
    <source>
        <dbReference type="ARBA" id="ARBA00022737"/>
    </source>
</evidence>
<dbReference type="PROSITE" id="PS00683">
    <property type="entry name" value="RHODANESE_2"/>
    <property type="match status" value="1"/>
</dbReference>
<keyword evidence="1" id="KW-0677">Repeat</keyword>
<comment type="caution">
    <text evidence="4">The sequence shown here is derived from an EMBL/GenBank/DDBJ whole genome shotgun (WGS) entry which is preliminary data.</text>
</comment>
<accession>A0A1F6TD83</accession>
<dbReference type="CDD" id="cd01449">
    <property type="entry name" value="TST_Repeat_2"/>
    <property type="match status" value="1"/>
</dbReference>
<dbReference type="CDD" id="cd01448">
    <property type="entry name" value="TST_Repeat_1"/>
    <property type="match status" value="1"/>
</dbReference>
<dbReference type="Pfam" id="PF00581">
    <property type="entry name" value="Rhodanese"/>
    <property type="match status" value="2"/>
</dbReference>
<evidence type="ECO:0000313" key="4">
    <source>
        <dbReference type="EMBL" id="OGI43088.1"/>
    </source>
</evidence>
<evidence type="ECO:0000313" key="5">
    <source>
        <dbReference type="Proteomes" id="UP000179344"/>
    </source>
</evidence>
<dbReference type="Proteomes" id="UP000179344">
    <property type="component" value="Unassembled WGS sequence"/>
</dbReference>
<dbReference type="InterPro" id="IPR001763">
    <property type="entry name" value="Rhodanese-like_dom"/>
</dbReference>
<organism evidence="4 5">
    <name type="scientific">Candidatus Muproteobacteria bacterium RBG_16_65_31</name>
    <dbReference type="NCBI Taxonomy" id="1817759"/>
    <lineage>
        <taxon>Bacteria</taxon>
        <taxon>Pseudomonadati</taxon>
        <taxon>Pseudomonadota</taxon>
        <taxon>Candidatus Muproteobacteria</taxon>
    </lineage>
</organism>
<dbReference type="SMART" id="SM00450">
    <property type="entry name" value="RHOD"/>
    <property type="match status" value="2"/>
</dbReference>
<dbReference type="InterPro" id="IPR051126">
    <property type="entry name" value="Thiosulfate_sulfurtransferase"/>
</dbReference>
<keyword evidence="2 4" id="KW-0808">Transferase</keyword>
<feature type="domain" description="Rhodanese" evidence="3">
    <location>
        <begin position="20"/>
        <end position="128"/>
    </location>
</feature>
<dbReference type="AlphaFoldDB" id="A0A1F6TD83"/>
<dbReference type="PROSITE" id="PS50206">
    <property type="entry name" value="RHODANESE_3"/>
    <property type="match status" value="2"/>
</dbReference>
<dbReference type="Gene3D" id="3.40.250.10">
    <property type="entry name" value="Rhodanese-like domain"/>
    <property type="match status" value="2"/>
</dbReference>
<evidence type="ECO:0000256" key="2">
    <source>
        <dbReference type="RuleBase" id="RU000507"/>
    </source>
</evidence>
<dbReference type="EMBL" id="MFST01000131">
    <property type="protein sequence ID" value="OGI43088.1"/>
    <property type="molecule type" value="Genomic_DNA"/>
</dbReference>
<name>A0A1F6TD83_9PROT</name>
<dbReference type="InterPro" id="IPR036873">
    <property type="entry name" value="Rhodanese-like_dom_sf"/>
</dbReference>
<evidence type="ECO:0000259" key="3">
    <source>
        <dbReference type="PROSITE" id="PS50206"/>
    </source>
</evidence>
<feature type="domain" description="Rhodanese" evidence="3">
    <location>
        <begin position="158"/>
        <end position="271"/>
    </location>
</feature>
<dbReference type="GO" id="GO:0004792">
    <property type="term" value="F:thiosulfate-cyanide sulfurtransferase activity"/>
    <property type="evidence" value="ECO:0007669"/>
    <property type="project" value="InterPro"/>
</dbReference>
<sequence>MAPPLLPLLIEPAELEPHLGEKNLLLVDLDRPETYAEIHLPGAVHLDYASLVHVQPPAQGMLPDEAQLSEMFSAIGLTPDTHVVAYDEEGNSRTARLLWTLDVIGHRAYSMLNGGLEAWESEHRPVANEAVARPRSHYQVRLTGAGIADRNYILAHLRDPGVVLLDARSPGEYRGEIMRAARGGHIPGAVNFDWVNAMDRVHGLRLRPAAELREMLAAIGVTPDKEIVVYCQTHHRSSHTYFVLKHLGYPNVRGYPGSWSEWGNSPDAPIE</sequence>
<dbReference type="InterPro" id="IPR001307">
    <property type="entry name" value="Thiosulphate_STrfase_CS"/>
</dbReference>
<dbReference type="PROSITE" id="PS00380">
    <property type="entry name" value="RHODANESE_1"/>
    <property type="match status" value="1"/>
</dbReference>
<proteinExistence type="predicted"/>
<protein>
    <recommendedName>
        <fullName evidence="2">Sulfurtransferase</fullName>
    </recommendedName>
</protein>
<reference evidence="4 5" key="1">
    <citation type="journal article" date="2016" name="Nat. Commun.">
        <title>Thousands of microbial genomes shed light on interconnected biogeochemical processes in an aquifer system.</title>
        <authorList>
            <person name="Anantharaman K."/>
            <person name="Brown C.T."/>
            <person name="Hug L.A."/>
            <person name="Sharon I."/>
            <person name="Castelle C.J."/>
            <person name="Probst A.J."/>
            <person name="Thomas B.C."/>
            <person name="Singh A."/>
            <person name="Wilkins M.J."/>
            <person name="Karaoz U."/>
            <person name="Brodie E.L."/>
            <person name="Williams K.H."/>
            <person name="Hubbard S.S."/>
            <person name="Banfield J.F."/>
        </authorList>
    </citation>
    <scope>NUCLEOTIDE SEQUENCE [LARGE SCALE GENOMIC DNA]</scope>
</reference>
<dbReference type="SUPFAM" id="SSF52821">
    <property type="entry name" value="Rhodanese/Cell cycle control phosphatase"/>
    <property type="match status" value="2"/>
</dbReference>
<gene>
    <name evidence="4" type="ORF">A2V92_00425</name>
</gene>
<dbReference type="PANTHER" id="PTHR43855">
    <property type="entry name" value="THIOSULFATE SULFURTRANSFERASE"/>
    <property type="match status" value="1"/>
</dbReference>